<dbReference type="InterPro" id="IPR025828">
    <property type="entry name" value="Put_sensor_dom"/>
</dbReference>
<evidence type="ECO:0000256" key="5">
    <source>
        <dbReference type="ARBA" id="ARBA00022741"/>
    </source>
</evidence>
<dbReference type="InterPro" id="IPR011712">
    <property type="entry name" value="Sig_transdc_His_kin_sub3_dim/P"/>
</dbReference>
<dbReference type="SUPFAM" id="SSF55874">
    <property type="entry name" value="ATPase domain of HSP90 chaperone/DNA topoisomerase II/histidine kinase"/>
    <property type="match status" value="1"/>
</dbReference>
<evidence type="ECO:0000313" key="13">
    <source>
        <dbReference type="Proteomes" id="UP000642748"/>
    </source>
</evidence>
<dbReference type="AlphaFoldDB" id="A0A8J3QLK6"/>
<keyword evidence="6 12" id="KW-0418">Kinase</keyword>
<dbReference type="GO" id="GO:0016020">
    <property type="term" value="C:membrane"/>
    <property type="evidence" value="ECO:0007669"/>
    <property type="project" value="InterPro"/>
</dbReference>
<comment type="caution">
    <text evidence="12">The sequence shown here is derived from an EMBL/GenBank/DDBJ whole genome shotgun (WGS) entry which is preliminary data.</text>
</comment>
<reference evidence="12" key="1">
    <citation type="submission" date="2021-01" db="EMBL/GenBank/DDBJ databases">
        <title>Whole genome shotgun sequence of Rugosimonospora africana NBRC 104875.</title>
        <authorList>
            <person name="Komaki H."/>
            <person name="Tamura T."/>
        </authorList>
    </citation>
    <scope>NUCLEOTIDE SEQUENCE</scope>
    <source>
        <strain evidence="12">NBRC 104875</strain>
    </source>
</reference>
<dbReference type="Proteomes" id="UP000642748">
    <property type="component" value="Unassembled WGS sequence"/>
</dbReference>
<evidence type="ECO:0000256" key="4">
    <source>
        <dbReference type="ARBA" id="ARBA00022679"/>
    </source>
</evidence>
<dbReference type="GO" id="GO:0000155">
    <property type="term" value="F:phosphorelay sensor kinase activity"/>
    <property type="evidence" value="ECO:0007669"/>
    <property type="project" value="InterPro"/>
</dbReference>
<dbReference type="InterPro" id="IPR036890">
    <property type="entry name" value="HATPase_C_sf"/>
</dbReference>
<keyword evidence="13" id="KW-1185">Reference proteome</keyword>
<evidence type="ECO:0000256" key="9">
    <source>
        <dbReference type="SAM" id="Phobius"/>
    </source>
</evidence>
<dbReference type="CDD" id="cd16917">
    <property type="entry name" value="HATPase_UhpB-NarQ-NarX-like"/>
    <property type="match status" value="1"/>
</dbReference>
<dbReference type="Gene3D" id="1.20.5.1930">
    <property type="match status" value="1"/>
</dbReference>
<accession>A0A8J3QLK6</accession>
<evidence type="ECO:0000256" key="7">
    <source>
        <dbReference type="ARBA" id="ARBA00022840"/>
    </source>
</evidence>
<sequence length="402" mass="42512">MSYLLLGGLTGLGAWLGLVVYLFSLVSAPMVVIAVPMLLFVAVPLVRGLANLERVRVAALLGVPVPRPYRPGRRGIVARYGGVLADPASWRDLVWLAVHTLYGPAVALLGPGLWLAAGFGVTMPLWWAVMPDHMAGSQYDGIPVDHLSGALLAIPVGVVTGIIAWFLNKPLALGEAYLARWLLRPTVNTRLAQRVEDLASSRAETVDARAAELRRIERDLHDGAQARLVSLSMSLGLAEEAMRSDPDAAARLLAEARGSAGDALTELRDLVRGIHPPVLADRGLVGALKALAMQSTVDVEAHLEPVERLPAPVESALYFSAAEALANVAKHSHARHAAMTLRRDGGLLCLEIRDDGRGGADIDRGGGLAGIASRIGAFDGRMTLSSPAGGPTVLRVEVPCES</sequence>
<feature type="domain" description="Putative sensor" evidence="11">
    <location>
        <begin position="3"/>
        <end position="183"/>
    </location>
</feature>
<keyword evidence="8" id="KW-0902">Two-component regulatory system</keyword>
<dbReference type="PANTHER" id="PTHR24421">
    <property type="entry name" value="NITRATE/NITRITE SENSOR PROTEIN NARX-RELATED"/>
    <property type="match status" value="1"/>
</dbReference>
<keyword evidence="7" id="KW-0067">ATP-binding</keyword>
<evidence type="ECO:0000313" key="12">
    <source>
        <dbReference type="EMBL" id="GIH12826.1"/>
    </source>
</evidence>
<comment type="catalytic activity">
    <reaction evidence="1">
        <text>ATP + protein L-histidine = ADP + protein N-phospho-L-histidine.</text>
        <dbReference type="EC" id="2.7.13.3"/>
    </reaction>
</comment>
<evidence type="ECO:0000256" key="2">
    <source>
        <dbReference type="ARBA" id="ARBA00012438"/>
    </source>
</evidence>
<dbReference type="GO" id="GO:0046983">
    <property type="term" value="F:protein dimerization activity"/>
    <property type="evidence" value="ECO:0007669"/>
    <property type="project" value="InterPro"/>
</dbReference>
<dbReference type="EC" id="2.7.13.3" evidence="2"/>
<dbReference type="Pfam" id="PF13796">
    <property type="entry name" value="Sensor"/>
    <property type="match status" value="1"/>
</dbReference>
<gene>
    <name evidence="12" type="ORF">Raf01_09980</name>
</gene>
<feature type="domain" description="Signal transduction histidine kinase subgroup 3 dimerisation and phosphoacceptor" evidence="10">
    <location>
        <begin position="212"/>
        <end position="279"/>
    </location>
</feature>
<dbReference type="Gene3D" id="3.30.565.10">
    <property type="entry name" value="Histidine kinase-like ATPase, C-terminal domain"/>
    <property type="match status" value="1"/>
</dbReference>
<evidence type="ECO:0000259" key="11">
    <source>
        <dbReference type="Pfam" id="PF13796"/>
    </source>
</evidence>
<evidence type="ECO:0000256" key="1">
    <source>
        <dbReference type="ARBA" id="ARBA00000085"/>
    </source>
</evidence>
<name>A0A8J3QLK6_9ACTN</name>
<proteinExistence type="predicted"/>
<dbReference type="Pfam" id="PF07730">
    <property type="entry name" value="HisKA_3"/>
    <property type="match status" value="1"/>
</dbReference>
<keyword evidence="9" id="KW-0812">Transmembrane</keyword>
<keyword evidence="9" id="KW-1133">Transmembrane helix</keyword>
<dbReference type="EMBL" id="BONZ01000010">
    <property type="protein sequence ID" value="GIH12826.1"/>
    <property type="molecule type" value="Genomic_DNA"/>
</dbReference>
<evidence type="ECO:0000256" key="8">
    <source>
        <dbReference type="ARBA" id="ARBA00023012"/>
    </source>
</evidence>
<feature type="transmembrane region" description="Helical" evidence="9">
    <location>
        <begin position="20"/>
        <end position="46"/>
    </location>
</feature>
<dbReference type="PANTHER" id="PTHR24421:SF10">
    <property type="entry name" value="NITRATE_NITRITE SENSOR PROTEIN NARQ"/>
    <property type="match status" value="1"/>
</dbReference>
<evidence type="ECO:0000259" key="10">
    <source>
        <dbReference type="Pfam" id="PF07730"/>
    </source>
</evidence>
<organism evidence="12 13">
    <name type="scientific">Rugosimonospora africana</name>
    <dbReference type="NCBI Taxonomy" id="556532"/>
    <lineage>
        <taxon>Bacteria</taxon>
        <taxon>Bacillati</taxon>
        <taxon>Actinomycetota</taxon>
        <taxon>Actinomycetes</taxon>
        <taxon>Micromonosporales</taxon>
        <taxon>Micromonosporaceae</taxon>
        <taxon>Rugosimonospora</taxon>
    </lineage>
</organism>
<keyword evidence="3" id="KW-0597">Phosphoprotein</keyword>
<keyword evidence="5" id="KW-0547">Nucleotide-binding</keyword>
<evidence type="ECO:0000256" key="6">
    <source>
        <dbReference type="ARBA" id="ARBA00022777"/>
    </source>
</evidence>
<evidence type="ECO:0000256" key="3">
    <source>
        <dbReference type="ARBA" id="ARBA00022553"/>
    </source>
</evidence>
<dbReference type="GO" id="GO:0005524">
    <property type="term" value="F:ATP binding"/>
    <property type="evidence" value="ECO:0007669"/>
    <property type="project" value="UniProtKB-KW"/>
</dbReference>
<feature type="transmembrane region" description="Helical" evidence="9">
    <location>
        <begin position="101"/>
        <end position="127"/>
    </location>
</feature>
<keyword evidence="9" id="KW-0472">Membrane</keyword>
<feature type="transmembrane region" description="Helical" evidence="9">
    <location>
        <begin position="147"/>
        <end position="167"/>
    </location>
</feature>
<protein>
    <recommendedName>
        <fullName evidence="2">histidine kinase</fullName>
        <ecNumber evidence="2">2.7.13.3</ecNumber>
    </recommendedName>
</protein>
<dbReference type="InterPro" id="IPR050482">
    <property type="entry name" value="Sensor_HK_TwoCompSys"/>
</dbReference>
<keyword evidence="4" id="KW-0808">Transferase</keyword>